<keyword evidence="8 11" id="KW-0570">Pentose shunt</keyword>
<organism evidence="13 14">
    <name type="scientific">Microbulbifer okhotskensis</name>
    <dbReference type="NCBI Taxonomy" id="2926617"/>
    <lineage>
        <taxon>Bacteria</taxon>
        <taxon>Pseudomonadati</taxon>
        <taxon>Pseudomonadota</taxon>
        <taxon>Gammaproteobacteria</taxon>
        <taxon>Cellvibrionales</taxon>
        <taxon>Microbulbiferaceae</taxon>
        <taxon>Microbulbifer</taxon>
    </lineage>
</organism>
<dbReference type="InterPro" id="IPR004730">
    <property type="entry name" value="Transaldolase_1"/>
</dbReference>
<dbReference type="FunFam" id="3.20.20.70:FF:000002">
    <property type="entry name" value="Transaldolase"/>
    <property type="match status" value="1"/>
</dbReference>
<evidence type="ECO:0000256" key="7">
    <source>
        <dbReference type="ARBA" id="ARBA00022679"/>
    </source>
</evidence>
<comment type="function">
    <text evidence="1 11 12">Transaldolase is important for the balance of metabolites in the pentose-phosphate pathway.</text>
</comment>
<dbReference type="AlphaFoldDB" id="A0A9X2EQ98"/>
<evidence type="ECO:0000256" key="10">
    <source>
        <dbReference type="ARBA" id="ARBA00048810"/>
    </source>
</evidence>
<keyword evidence="7 11" id="KW-0808">Transferase</keyword>
<name>A0A9X2EQ98_9GAMM</name>
<sequence>MMNKLEQLKQRSQVVADTGDIEAIRRYCPQDATTNPSLVFKAAHLPQYEGQIAEALTWAEAHQGNANSTHVARLASIKLAVSIGTEILQLIPGVVSTEVDARLSFDIRGTIDYARHLIALYERAGVAKERVLIKIASTWEGITAASVLEREGIHCNLTLLFSQSQAIACAEAGITLISPFVGRILDWHVANGERKTFSPEEDPGVVSVRGIYEYYKTRGYKTIVMGASFRNTGEIEALAGCDRLTISPQLLQALEESDSSLSAGLSDITETEPRPTQGLAEADFRYQLNDDSMASEKLAEGIRNFIKDQERLELLLQDRVMGQQEINAATNS</sequence>
<dbReference type="Pfam" id="PF00923">
    <property type="entry name" value="TAL_FSA"/>
    <property type="match status" value="1"/>
</dbReference>
<dbReference type="PROSITE" id="PS00958">
    <property type="entry name" value="TRANSALDOLASE_2"/>
    <property type="match status" value="1"/>
</dbReference>
<evidence type="ECO:0000256" key="12">
    <source>
        <dbReference type="RuleBase" id="RU004155"/>
    </source>
</evidence>
<dbReference type="PROSITE" id="PS01054">
    <property type="entry name" value="TRANSALDOLASE_1"/>
    <property type="match status" value="1"/>
</dbReference>
<dbReference type="Proteomes" id="UP001139028">
    <property type="component" value="Unassembled WGS sequence"/>
</dbReference>
<keyword evidence="6 11" id="KW-0963">Cytoplasm</keyword>
<comment type="catalytic activity">
    <reaction evidence="10 11 12">
        <text>D-sedoheptulose 7-phosphate + D-glyceraldehyde 3-phosphate = D-erythrose 4-phosphate + beta-D-fructose 6-phosphate</text>
        <dbReference type="Rhea" id="RHEA:17053"/>
        <dbReference type="ChEBI" id="CHEBI:16897"/>
        <dbReference type="ChEBI" id="CHEBI:57483"/>
        <dbReference type="ChEBI" id="CHEBI:57634"/>
        <dbReference type="ChEBI" id="CHEBI:59776"/>
        <dbReference type="EC" id="2.2.1.2"/>
    </reaction>
</comment>
<dbReference type="HAMAP" id="MF_00492">
    <property type="entry name" value="Transaldolase_1"/>
    <property type="match status" value="1"/>
</dbReference>
<dbReference type="RefSeq" id="WP_252470902.1">
    <property type="nucleotide sequence ID" value="NZ_JALBWM010000085.1"/>
</dbReference>
<dbReference type="GO" id="GO:0005975">
    <property type="term" value="P:carbohydrate metabolic process"/>
    <property type="evidence" value="ECO:0007669"/>
    <property type="project" value="InterPro"/>
</dbReference>
<evidence type="ECO:0000256" key="2">
    <source>
        <dbReference type="ARBA" id="ARBA00004496"/>
    </source>
</evidence>
<dbReference type="PANTHER" id="PTHR10683:SF18">
    <property type="entry name" value="TRANSALDOLASE"/>
    <property type="match status" value="1"/>
</dbReference>
<dbReference type="GO" id="GO:0004801">
    <property type="term" value="F:transaldolase activity"/>
    <property type="evidence" value="ECO:0007669"/>
    <property type="project" value="UniProtKB-UniRule"/>
</dbReference>
<accession>A0A9X2EQ98</accession>
<dbReference type="CDD" id="cd00957">
    <property type="entry name" value="Transaldolase_TalAB"/>
    <property type="match status" value="1"/>
</dbReference>
<evidence type="ECO:0000313" key="14">
    <source>
        <dbReference type="Proteomes" id="UP001139028"/>
    </source>
</evidence>
<dbReference type="Gene3D" id="3.20.20.70">
    <property type="entry name" value="Aldolase class I"/>
    <property type="match status" value="1"/>
</dbReference>
<dbReference type="InterPro" id="IPR001585">
    <property type="entry name" value="TAL/FSA"/>
</dbReference>
<dbReference type="GO" id="GO:0006098">
    <property type="term" value="P:pentose-phosphate shunt"/>
    <property type="evidence" value="ECO:0007669"/>
    <property type="project" value="UniProtKB-UniRule"/>
</dbReference>
<evidence type="ECO:0000256" key="11">
    <source>
        <dbReference type="HAMAP-Rule" id="MF_00492"/>
    </source>
</evidence>
<evidence type="ECO:0000256" key="3">
    <source>
        <dbReference type="ARBA" id="ARBA00004857"/>
    </source>
</evidence>
<dbReference type="InterPro" id="IPR018225">
    <property type="entry name" value="Transaldolase_AS"/>
</dbReference>
<comment type="caution">
    <text evidence="13">The sequence shown here is derived from an EMBL/GenBank/DDBJ whole genome shotgun (WGS) entry which is preliminary data.</text>
</comment>
<evidence type="ECO:0000256" key="1">
    <source>
        <dbReference type="ARBA" id="ARBA00003518"/>
    </source>
</evidence>
<comment type="pathway">
    <text evidence="3 11 12">Carbohydrate degradation; pentose phosphate pathway; D-glyceraldehyde 3-phosphate and beta-D-fructose 6-phosphate from D-ribose 5-phosphate and D-xylulose 5-phosphate (non-oxidative stage): step 2/3.</text>
</comment>
<dbReference type="NCBIfam" id="NF009001">
    <property type="entry name" value="PRK12346.1"/>
    <property type="match status" value="1"/>
</dbReference>
<evidence type="ECO:0000256" key="6">
    <source>
        <dbReference type="ARBA" id="ARBA00022490"/>
    </source>
</evidence>
<dbReference type="InterPro" id="IPR013785">
    <property type="entry name" value="Aldolase_TIM"/>
</dbReference>
<evidence type="ECO:0000256" key="4">
    <source>
        <dbReference type="ARBA" id="ARBA00008012"/>
    </source>
</evidence>
<proteinExistence type="inferred from homology"/>
<reference evidence="13" key="1">
    <citation type="journal article" date="2022" name="Arch. Microbiol.">
        <title>Microbulbifer okhotskensis sp. nov., isolated from a deep bottom sediment of the Okhotsk Sea.</title>
        <authorList>
            <person name="Romanenko L."/>
            <person name="Kurilenko V."/>
            <person name="Otstavnykh N."/>
            <person name="Velansky P."/>
            <person name="Isaeva M."/>
            <person name="Mikhailov V."/>
        </authorList>
    </citation>
    <scope>NUCLEOTIDE SEQUENCE</scope>
    <source>
        <strain evidence="13">OS29</strain>
    </source>
</reference>
<dbReference type="EC" id="2.2.1.2" evidence="5 11"/>
<evidence type="ECO:0000313" key="13">
    <source>
        <dbReference type="EMBL" id="MCO1335829.1"/>
    </source>
</evidence>
<protein>
    <recommendedName>
        <fullName evidence="5 11">Transaldolase</fullName>
        <ecNumber evidence="5 11">2.2.1.2</ecNumber>
    </recommendedName>
</protein>
<evidence type="ECO:0000256" key="8">
    <source>
        <dbReference type="ARBA" id="ARBA00023126"/>
    </source>
</evidence>
<gene>
    <name evidence="11 13" type="primary">tal</name>
    <name evidence="13" type="ORF">MO867_15955</name>
</gene>
<evidence type="ECO:0000256" key="5">
    <source>
        <dbReference type="ARBA" id="ARBA00013151"/>
    </source>
</evidence>
<dbReference type="GO" id="GO:0005737">
    <property type="term" value="C:cytoplasm"/>
    <property type="evidence" value="ECO:0007669"/>
    <property type="project" value="UniProtKB-SubCell"/>
</dbReference>
<keyword evidence="14" id="KW-1185">Reference proteome</keyword>
<keyword evidence="9 11" id="KW-0704">Schiff base</keyword>
<dbReference type="NCBIfam" id="TIGR00874">
    <property type="entry name" value="talAB"/>
    <property type="match status" value="1"/>
</dbReference>
<dbReference type="PANTHER" id="PTHR10683">
    <property type="entry name" value="TRANSALDOLASE"/>
    <property type="match status" value="1"/>
</dbReference>
<feature type="active site" description="Schiff-base intermediate with substrate" evidence="11">
    <location>
        <position position="134"/>
    </location>
</feature>
<evidence type="ECO:0000256" key="9">
    <source>
        <dbReference type="ARBA" id="ARBA00023270"/>
    </source>
</evidence>
<dbReference type="EMBL" id="JALBWM010000085">
    <property type="protein sequence ID" value="MCO1335829.1"/>
    <property type="molecule type" value="Genomic_DNA"/>
</dbReference>
<comment type="similarity">
    <text evidence="4 11 12">Belongs to the transaldolase family. Type 1 subfamily.</text>
</comment>
<dbReference type="SUPFAM" id="SSF51569">
    <property type="entry name" value="Aldolase"/>
    <property type="match status" value="1"/>
</dbReference>
<comment type="subcellular location">
    <subcellularLocation>
        <location evidence="2 11">Cytoplasm</location>
    </subcellularLocation>
</comment>